<protein>
    <submittedName>
        <fullName evidence="1">Uncharacterized protein</fullName>
    </submittedName>
</protein>
<evidence type="ECO:0000313" key="1">
    <source>
        <dbReference type="EMBL" id="GBM96730.1"/>
    </source>
</evidence>
<reference evidence="1 2" key="1">
    <citation type="journal article" date="2019" name="Sci. Rep.">
        <title>Orb-weaving spider Araneus ventricosus genome elucidates the spidroin gene catalogue.</title>
        <authorList>
            <person name="Kono N."/>
            <person name="Nakamura H."/>
            <person name="Ohtoshi R."/>
            <person name="Moran D.A.P."/>
            <person name="Shinohara A."/>
            <person name="Yoshida Y."/>
            <person name="Fujiwara M."/>
            <person name="Mori M."/>
            <person name="Tomita M."/>
            <person name="Arakawa K."/>
        </authorList>
    </citation>
    <scope>NUCLEOTIDE SEQUENCE [LARGE SCALE GENOMIC DNA]</scope>
</reference>
<keyword evidence="2" id="KW-1185">Reference proteome</keyword>
<organism evidence="1 2">
    <name type="scientific">Araneus ventricosus</name>
    <name type="common">Orbweaver spider</name>
    <name type="synonym">Epeira ventricosa</name>
    <dbReference type="NCBI Taxonomy" id="182803"/>
    <lineage>
        <taxon>Eukaryota</taxon>
        <taxon>Metazoa</taxon>
        <taxon>Ecdysozoa</taxon>
        <taxon>Arthropoda</taxon>
        <taxon>Chelicerata</taxon>
        <taxon>Arachnida</taxon>
        <taxon>Araneae</taxon>
        <taxon>Araneomorphae</taxon>
        <taxon>Entelegynae</taxon>
        <taxon>Araneoidea</taxon>
        <taxon>Araneidae</taxon>
        <taxon>Araneus</taxon>
    </lineage>
</organism>
<accession>A0A4Y2K2X4</accession>
<proteinExistence type="predicted"/>
<sequence>MIQDNRNTVSYSAVNSVRNATDNNGKPAYNGNFISPGGIPIYSVYFETTYSDNGVVWNLGEGVSARVSFSSSDPISLKIRRVWNLLHAKSCLVVKLSGVVPKYPLWPGLPRRV</sequence>
<dbReference type="AlphaFoldDB" id="A0A4Y2K2X4"/>
<gene>
    <name evidence="1" type="ORF">AVEN_104127_1</name>
</gene>
<comment type="caution">
    <text evidence="1">The sequence shown here is derived from an EMBL/GenBank/DDBJ whole genome shotgun (WGS) entry which is preliminary data.</text>
</comment>
<dbReference type="EMBL" id="BGPR01112991">
    <property type="protein sequence ID" value="GBM96730.1"/>
    <property type="molecule type" value="Genomic_DNA"/>
</dbReference>
<name>A0A4Y2K2X4_ARAVE</name>
<dbReference type="Proteomes" id="UP000499080">
    <property type="component" value="Unassembled WGS sequence"/>
</dbReference>
<evidence type="ECO:0000313" key="2">
    <source>
        <dbReference type="Proteomes" id="UP000499080"/>
    </source>
</evidence>